<sequence length="156" mass="15929">IQLNGPQAVEKPNQNLMCSPVPSSESSQAYQVSSIPPFIVTVQGVFHAPVSIALQFDIYLFATQPAAPVAYAPLIYIANVAVPLAASGALVQCAPSLVSQVTGLKNFGSKILGGITKAAGWVAPTLNKVQDTSADLVSMINHAVGAVMGSGAKIAG</sequence>
<reference evidence="1 2" key="1">
    <citation type="submission" date="2019-03" db="EMBL/GenBank/DDBJ databases">
        <title>Single cell metagenomics reveals metabolic interactions within the superorganism composed of flagellate Streblomastix strix and complex community of Bacteroidetes bacteria on its surface.</title>
        <authorList>
            <person name="Treitli S.C."/>
            <person name="Kolisko M."/>
            <person name="Husnik F."/>
            <person name="Keeling P."/>
            <person name="Hampl V."/>
        </authorList>
    </citation>
    <scope>NUCLEOTIDE SEQUENCE [LARGE SCALE GENOMIC DNA]</scope>
    <source>
        <strain evidence="1">ST1C</strain>
    </source>
</reference>
<comment type="caution">
    <text evidence="1">The sequence shown here is derived from an EMBL/GenBank/DDBJ whole genome shotgun (WGS) entry which is preliminary data.</text>
</comment>
<dbReference type="EMBL" id="SNRW01031148">
    <property type="protein sequence ID" value="KAA6357605.1"/>
    <property type="molecule type" value="Genomic_DNA"/>
</dbReference>
<name>A0A5J4TJH5_9EUKA</name>
<feature type="non-terminal residue" evidence="1">
    <location>
        <position position="1"/>
    </location>
</feature>
<evidence type="ECO:0000313" key="2">
    <source>
        <dbReference type="Proteomes" id="UP000324800"/>
    </source>
</evidence>
<dbReference type="Proteomes" id="UP000324800">
    <property type="component" value="Unassembled WGS sequence"/>
</dbReference>
<gene>
    <name evidence="1" type="ORF">EZS28_046868</name>
</gene>
<accession>A0A5J4TJH5</accession>
<evidence type="ECO:0000313" key="1">
    <source>
        <dbReference type="EMBL" id="KAA6357605.1"/>
    </source>
</evidence>
<organism evidence="1 2">
    <name type="scientific">Streblomastix strix</name>
    <dbReference type="NCBI Taxonomy" id="222440"/>
    <lineage>
        <taxon>Eukaryota</taxon>
        <taxon>Metamonada</taxon>
        <taxon>Preaxostyla</taxon>
        <taxon>Oxymonadida</taxon>
        <taxon>Streblomastigidae</taxon>
        <taxon>Streblomastix</taxon>
    </lineage>
</organism>
<dbReference type="AlphaFoldDB" id="A0A5J4TJH5"/>
<proteinExistence type="predicted"/>
<protein>
    <submittedName>
        <fullName evidence="1">Uncharacterized protein</fullName>
    </submittedName>
</protein>